<feature type="coiled-coil region" evidence="1">
    <location>
        <begin position="774"/>
        <end position="801"/>
    </location>
</feature>
<evidence type="ECO:0000256" key="1">
    <source>
        <dbReference type="SAM" id="Coils"/>
    </source>
</evidence>
<feature type="region of interest" description="Disordered" evidence="2">
    <location>
        <begin position="259"/>
        <end position="321"/>
    </location>
</feature>
<proteinExistence type="predicted"/>
<protein>
    <submittedName>
        <fullName evidence="3">Uncharacterized protein</fullName>
    </submittedName>
</protein>
<dbReference type="EMBL" id="BNCO01000076">
    <property type="protein sequence ID" value="GIL65520.1"/>
    <property type="molecule type" value="Genomic_DNA"/>
</dbReference>
<dbReference type="AlphaFoldDB" id="A0A8J4F987"/>
<evidence type="ECO:0000313" key="3">
    <source>
        <dbReference type="EMBL" id="GIL65520.1"/>
    </source>
</evidence>
<feature type="region of interest" description="Disordered" evidence="2">
    <location>
        <begin position="584"/>
        <end position="639"/>
    </location>
</feature>
<feature type="compositionally biased region" description="Low complexity" evidence="2">
    <location>
        <begin position="667"/>
        <end position="676"/>
    </location>
</feature>
<keyword evidence="1" id="KW-0175">Coiled coil</keyword>
<feature type="compositionally biased region" description="Low complexity" evidence="2">
    <location>
        <begin position="187"/>
        <end position="207"/>
    </location>
</feature>
<accession>A0A8J4F987</accession>
<feature type="compositionally biased region" description="Polar residues" evidence="2">
    <location>
        <begin position="62"/>
        <end position="77"/>
    </location>
</feature>
<name>A0A8J4F987_9CHLO</name>
<feature type="region of interest" description="Disordered" evidence="2">
    <location>
        <begin position="651"/>
        <end position="701"/>
    </location>
</feature>
<keyword evidence="4" id="KW-1185">Reference proteome</keyword>
<feature type="compositionally biased region" description="Polar residues" evidence="2">
    <location>
        <begin position="484"/>
        <end position="494"/>
    </location>
</feature>
<dbReference type="Proteomes" id="UP000747399">
    <property type="component" value="Unassembled WGS sequence"/>
</dbReference>
<feature type="compositionally biased region" description="Polar residues" evidence="2">
    <location>
        <begin position="23"/>
        <end position="40"/>
    </location>
</feature>
<feature type="compositionally biased region" description="Gly residues" evidence="2">
    <location>
        <begin position="609"/>
        <end position="619"/>
    </location>
</feature>
<evidence type="ECO:0000313" key="4">
    <source>
        <dbReference type="Proteomes" id="UP000747399"/>
    </source>
</evidence>
<reference evidence="3" key="1">
    <citation type="journal article" date="2021" name="Proc. Natl. Acad. Sci. U.S.A.">
        <title>Three genomes in the algal genus Volvox reveal the fate of a haploid sex-determining region after a transition to homothallism.</title>
        <authorList>
            <person name="Yamamoto K."/>
            <person name="Hamaji T."/>
            <person name="Kawai-Toyooka H."/>
            <person name="Matsuzaki R."/>
            <person name="Takahashi F."/>
            <person name="Nishimura Y."/>
            <person name="Kawachi M."/>
            <person name="Noguchi H."/>
            <person name="Minakuchi Y."/>
            <person name="Umen J.G."/>
            <person name="Toyoda A."/>
            <person name="Nozaki H."/>
        </authorList>
    </citation>
    <scope>NUCLEOTIDE SEQUENCE</scope>
    <source>
        <strain evidence="3">NIES-3780</strain>
    </source>
</reference>
<feature type="region of interest" description="Disordered" evidence="2">
    <location>
        <begin position="455"/>
        <end position="527"/>
    </location>
</feature>
<organism evidence="3 4">
    <name type="scientific">Volvox africanus</name>
    <dbReference type="NCBI Taxonomy" id="51714"/>
    <lineage>
        <taxon>Eukaryota</taxon>
        <taxon>Viridiplantae</taxon>
        <taxon>Chlorophyta</taxon>
        <taxon>core chlorophytes</taxon>
        <taxon>Chlorophyceae</taxon>
        <taxon>CS clade</taxon>
        <taxon>Chlamydomonadales</taxon>
        <taxon>Volvocaceae</taxon>
        <taxon>Volvox</taxon>
    </lineage>
</organism>
<comment type="caution">
    <text evidence="3">The sequence shown here is derived from an EMBL/GenBank/DDBJ whole genome shotgun (WGS) entry which is preliminary data.</text>
</comment>
<feature type="compositionally biased region" description="Basic and acidic residues" evidence="2">
    <location>
        <begin position="312"/>
        <end position="321"/>
    </location>
</feature>
<feature type="region of interest" description="Disordered" evidence="2">
    <location>
        <begin position="187"/>
        <end position="209"/>
    </location>
</feature>
<gene>
    <name evidence="3" type="ORF">Vafri_19289</name>
</gene>
<feature type="compositionally biased region" description="Gly residues" evidence="2">
    <location>
        <begin position="296"/>
        <end position="306"/>
    </location>
</feature>
<feature type="compositionally biased region" description="Gly residues" evidence="2">
    <location>
        <begin position="499"/>
        <end position="509"/>
    </location>
</feature>
<evidence type="ECO:0000256" key="2">
    <source>
        <dbReference type="SAM" id="MobiDB-lite"/>
    </source>
</evidence>
<feature type="region of interest" description="Disordered" evidence="2">
    <location>
        <begin position="23"/>
        <end position="93"/>
    </location>
</feature>
<feature type="compositionally biased region" description="Polar residues" evidence="2">
    <location>
        <begin position="593"/>
        <end position="603"/>
    </location>
</feature>
<sequence>MGTDGDSCFGCLPWRRRRVSSARTINTSVSKPLRPTTATNGKIHGILKKTPEPSPAKWRSQLGASESSSTASVNGAASESGPLPTHNISATAFGPADEVPTVVASPQARTRTALGPTQIRFASQLQIHPASVGSPTASNNSPTATSCQTLTVVTFKTPPPVEADAFGDSDGPIGNGASVAAAPPLLQPPAAATAGGGWSSSDASSRLQDLQERFRQRVSTTAPRNGAGTAALAPGILEQLGSSDQMQCDSFTYCASVHGRRSSNGGRLGTLPPLSPSPARTGNKNVPVGQAHSHSHGGGGGGGGSTTGRQAQKRDQGLQDDRQKAALTIYAPELSRGSMTAHIPGSLPSMTQPQGSPAVAKIYPPPSPTAADKSGVAAATRDIAPPVSAALPPPTTPQPPRVSWSEMGVAPVAVAATAAAAAQQQQLAALTGNNPAVRSGKSLGLQVDLDQHLVATGGSADGEGSRNESDNDGPGPSSCDVQGFSFSSHWSRTPSRFAGAGGGGGGGGVSVSSSGAPPHRSPHGSVGYSAANAATREAAAAVAAATSGFSVPGKQVAAKPLANHVTAAGAISLPLPLPILVSADFGNDPHHQPSGSGQTTSRRLLQERSGGGGGGGGGPTPLPMFDSYTPGDVPARPPSFLPQALELRTAPGCMTSSSAPPLPPQLGEAAATATASAGGGGPMRVTDSDLPSPPSPSLPQHRFSLRLLPEQVQPPQGPRDGPQQAEMPIKKMAFGDALQGAPSKRSVQIVQQYRDDAIGAVGTNALYADIEAPAKEARAGLRAAQQRMQAARANEEMLQALLGSSKRALPMAPPRTADIQEGGAAAELERFDRVQDAMSRLEGILAAPSPHPPAAAAAAVASARSLQARVGASSEANAASDFAGATPATANPAYGVKVW</sequence>